<evidence type="ECO:0000313" key="1">
    <source>
        <dbReference type="EMBL" id="BAK62589.1"/>
    </source>
</evidence>
<dbReference type="AlphaFoldDB" id="G2HFT1"/>
<proteinExistence type="evidence at transcript level"/>
<name>G2HFT1_PANTR</name>
<protein>
    <submittedName>
        <fullName evidence="1">Asteroid homolog 1</fullName>
    </submittedName>
</protein>
<reference evidence="1" key="1">
    <citation type="journal article" date="2011" name="Funct. Integr. Genomics">
        <title>Major chimpanzee-specific structural changes in sperm development-associated genes.</title>
        <authorList>
            <person name="Kim R.N."/>
            <person name="Kim D.W."/>
            <person name="Choi S.H."/>
            <person name="Chae S.H."/>
            <person name="Nam S.H."/>
            <person name="Kim D.W."/>
            <person name="Kim A."/>
            <person name="Kang A."/>
            <person name="Park K.H."/>
            <person name="Lee Y.S."/>
            <person name="Hirai M."/>
            <person name="Suzuki Y."/>
            <person name="Sugano S."/>
            <person name="Hashimoto K."/>
            <person name="Kim D.S."/>
            <person name="Park H.S."/>
        </authorList>
    </citation>
    <scope>NUCLEOTIDE SEQUENCE</scope>
    <source>
        <tissue evidence="1">Testis</tissue>
    </source>
</reference>
<sequence length="47" mass="5444">MVMLFSTVFASVQTWISGMEGTMILLQMLYKNSLNHCLLVIYAHMLY</sequence>
<organism evidence="1">
    <name type="scientific">Pan troglodytes</name>
    <name type="common">Chimpanzee</name>
    <dbReference type="NCBI Taxonomy" id="9598"/>
    <lineage>
        <taxon>Eukaryota</taxon>
        <taxon>Metazoa</taxon>
        <taxon>Chordata</taxon>
        <taxon>Craniata</taxon>
        <taxon>Vertebrata</taxon>
        <taxon>Euteleostomi</taxon>
        <taxon>Mammalia</taxon>
        <taxon>Eutheria</taxon>
        <taxon>Euarchontoglires</taxon>
        <taxon>Primates</taxon>
        <taxon>Haplorrhini</taxon>
        <taxon>Catarrhini</taxon>
        <taxon>Hominidae</taxon>
        <taxon>Pan</taxon>
    </lineage>
</organism>
<dbReference type="EMBL" id="AK305595">
    <property type="protein sequence ID" value="BAK62589.1"/>
    <property type="molecule type" value="mRNA"/>
</dbReference>
<accession>G2HFT1</accession>